<dbReference type="PANTHER" id="PTHR34512:SF30">
    <property type="entry name" value="OUTER MEMBRANE PROTEIN ASSEMBLY FACTOR BAMB"/>
    <property type="match status" value="1"/>
</dbReference>
<gene>
    <name evidence="2" type="ORF">C475_19453</name>
</gene>
<proteinExistence type="predicted"/>
<dbReference type="InterPro" id="IPR011047">
    <property type="entry name" value="Quinoprotein_ADH-like_sf"/>
</dbReference>
<keyword evidence="3" id="KW-1185">Reference proteome</keyword>
<reference evidence="2 3" key="1">
    <citation type="journal article" date="2014" name="PLoS Genet.">
        <title>Phylogenetically driven sequencing of extremely halophilic archaea reveals strategies for static and dynamic osmo-response.</title>
        <authorList>
            <person name="Becker E.A."/>
            <person name="Seitzer P.M."/>
            <person name="Tritt A."/>
            <person name="Larsen D."/>
            <person name="Krusor M."/>
            <person name="Yao A.I."/>
            <person name="Wu D."/>
            <person name="Madern D."/>
            <person name="Eisen J.A."/>
            <person name="Darling A.E."/>
            <person name="Facciotti M.T."/>
        </authorList>
    </citation>
    <scope>NUCLEOTIDE SEQUENCE [LARGE SCALE GENOMIC DNA]</scope>
    <source>
        <strain evidence="2 3">2-9-1</strain>
    </source>
</reference>
<dbReference type="Gene3D" id="2.40.128.630">
    <property type="match status" value="1"/>
</dbReference>
<sequence length="355" mass="38446">MAGVGLFGFAGYVYPSLGGANDPGIPDSLEYGFTSRTGKLQWGFETDDTVYNSPAIAEGTVYVGSWDGNLYALNTANGSLDWKLEAVGSEVYGPVVADNTVFVCDNRTIVYALDATDGTEQWRKQVEAAVTIPVVGDQRVYVGAGQAVALDKQTGTKLWNRNLADPSSPVVANGTAYFGTEQGVHALDTEDGSQAWVFETEEQAAAAAIGDETLYVRTYNPQTEHYRLYALDTDTATINWSIEPDDYITPNPVLDGDRIYVGFLDRIAALDAHSGVEQWEFNTVTSVSSPAVSDGTLYTGTGEALYAIDAADGTEQWAFETDDRMERPVVGENNLYVGNGDYEENSVYAIAVRDW</sequence>
<dbReference type="SMART" id="SM00564">
    <property type="entry name" value="PQQ"/>
    <property type="match status" value="7"/>
</dbReference>
<feature type="domain" description="Pyrrolo-quinoline quinone repeat" evidence="1">
    <location>
        <begin position="266"/>
        <end position="352"/>
    </location>
</feature>
<dbReference type="STRING" id="797114.C475_19453"/>
<dbReference type="InterPro" id="IPR015943">
    <property type="entry name" value="WD40/YVTN_repeat-like_dom_sf"/>
</dbReference>
<dbReference type="SUPFAM" id="SSF50998">
    <property type="entry name" value="Quinoprotein alcohol dehydrogenase-like"/>
    <property type="match status" value="1"/>
</dbReference>
<dbReference type="eggNOG" id="arCOG02492">
    <property type="taxonomic scope" value="Archaea"/>
</dbReference>
<evidence type="ECO:0000259" key="1">
    <source>
        <dbReference type="Pfam" id="PF13360"/>
    </source>
</evidence>
<dbReference type="Proteomes" id="UP000011626">
    <property type="component" value="Unassembled WGS sequence"/>
</dbReference>
<dbReference type="InterPro" id="IPR002372">
    <property type="entry name" value="PQQ_rpt_dom"/>
</dbReference>
<feature type="domain" description="Pyrrolo-quinoline quinone repeat" evidence="1">
    <location>
        <begin position="33"/>
        <end position="167"/>
    </location>
</feature>
<dbReference type="InterPro" id="IPR018391">
    <property type="entry name" value="PQQ_b-propeller_rpt"/>
</dbReference>
<comment type="caution">
    <text evidence="2">The sequence shown here is derived from an EMBL/GenBank/DDBJ whole genome shotgun (WGS) entry which is preliminary data.</text>
</comment>
<name>M0CDS8_9EURY</name>
<dbReference type="Gene3D" id="2.130.10.10">
    <property type="entry name" value="YVTN repeat-like/Quinoprotein amine dehydrogenase"/>
    <property type="match status" value="1"/>
</dbReference>
<organism evidence="2 3">
    <name type="scientific">Halosimplex carlsbadense 2-9-1</name>
    <dbReference type="NCBI Taxonomy" id="797114"/>
    <lineage>
        <taxon>Archaea</taxon>
        <taxon>Methanobacteriati</taxon>
        <taxon>Methanobacteriota</taxon>
        <taxon>Stenosarchaea group</taxon>
        <taxon>Halobacteria</taxon>
        <taxon>Halobacteriales</taxon>
        <taxon>Haloarculaceae</taxon>
        <taxon>Halosimplex</taxon>
    </lineage>
</organism>
<accession>M0CDS8</accession>
<dbReference type="AlphaFoldDB" id="M0CDS8"/>
<protein>
    <submittedName>
        <fullName evidence="2">Pyrrolo-quinoline quinone</fullName>
    </submittedName>
</protein>
<evidence type="ECO:0000313" key="3">
    <source>
        <dbReference type="Proteomes" id="UP000011626"/>
    </source>
</evidence>
<dbReference type="Pfam" id="PF13360">
    <property type="entry name" value="PQQ_2"/>
    <property type="match status" value="2"/>
</dbReference>
<dbReference type="Gene3D" id="2.40.10.480">
    <property type="match status" value="1"/>
</dbReference>
<evidence type="ECO:0000313" key="2">
    <source>
        <dbReference type="EMBL" id="ELZ20808.1"/>
    </source>
</evidence>
<dbReference type="PANTHER" id="PTHR34512">
    <property type="entry name" value="CELL SURFACE PROTEIN"/>
    <property type="match status" value="1"/>
</dbReference>
<dbReference type="EMBL" id="AOIU01000044">
    <property type="protein sequence ID" value="ELZ20808.1"/>
    <property type="molecule type" value="Genomic_DNA"/>
</dbReference>